<organism evidence="1 2">
    <name type="scientific">Prorocentrum cordatum</name>
    <dbReference type="NCBI Taxonomy" id="2364126"/>
    <lineage>
        <taxon>Eukaryota</taxon>
        <taxon>Sar</taxon>
        <taxon>Alveolata</taxon>
        <taxon>Dinophyceae</taxon>
        <taxon>Prorocentrales</taxon>
        <taxon>Prorocentraceae</taxon>
        <taxon>Prorocentrum</taxon>
    </lineage>
</organism>
<keyword evidence="2" id="KW-1185">Reference proteome</keyword>
<gene>
    <name evidence="1" type="ORF">PCOR1329_LOCUS60215</name>
</gene>
<dbReference type="Proteomes" id="UP001189429">
    <property type="component" value="Unassembled WGS sequence"/>
</dbReference>
<evidence type="ECO:0000313" key="2">
    <source>
        <dbReference type="Proteomes" id="UP001189429"/>
    </source>
</evidence>
<comment type="caution">
    <text evidence="1">The sequence shown here is derived from an EMBL/GenBank/DDBJ whole genome shotgun (WGS) entry which is preliminary data.</text>
</comment>
<evidence type="ECO:0000313" key="1">
    <source>
        <dbReference type="EMBL" id="CAK0875580.1"/>
    </source>
</evidence>
<sequence length="286" mass="30517">MAMPGKGAELLSDGRRLVVGQFLMSAISQIWTGAGRRACLQKVWFDSMQMCDILASLGLDFGGGASCNAAAVLRILWKAEDGTHTLPSDSLSTLTEVLRRHGVAVQAATPEDIDAAESRILSALGWQIWSPSLHSWLAAFFSRLRVLVKQHLTEQEESEFGAVLTQLWQQSYTCGTALVMHVASLGPLAPRSLAVGLLGLGCVRAGALPLHSARPARLGAAEWEQVYVKAMGPVPAFKADSHAAKIIQIIMFATDSSMDAVKDACGRVAMVIPDVPMLGAREAVAI</sequence>
<reference evidence="1" key="1">
    <citation type="submission" date="2023-10" db="EMBL/GenBank/DDBJ databases">
        <authorList>
            <person name="Chen Y."/>
            <person name="Shah S."/>
            <person name="Dougan E. K."/>
            <person name="Thang M."/>
            <person name="Chan C."/>
        </authorList>
    </citation>
    <scope>NUCLEOTIDE SEQUENCE [LARGE SCALE GENOMIC DNA]</scope>
</reference>
<protein>
    <submittedName>
        <fullName evidence="1">Uncharacterized protein</fullName>
    </submittedName>
</protein>
<dbReference type="EMBL" id="CAUYUJ010017530">
    <property type="protein sequence ID" value="CAK0875580.1"/>
    <property type="molecule type" value="Genomic_DNA"/>
</dbReference>
<name>A0ABN9VRB6_9DINO</name>
<proteinExistence type="predicted"/>
<accession>A0ABN9VRB6</accession>